<dbReference type="Gene3D" id="2.40.100.10">
    <property type="entry name" value="Cyclophilin-like"/>
    <property type="match status" value="1"/>
</dbReference>
<evidence type="ECO:0000313" key="5">
    <source>
        <dbReference type="EMBL" id="NNG35864.1"/>
    </source>
</evidence>
<keyword evidence="2" id="KW-0378">Hydrolase</keyword>
<dbReference type="RefSeq" id="WP_171199557.1">
    <property type="nucleotide sequence ID" value="NZ_JABEND010000004.1"/>
</dbReference>
<reference evidence="5 6" key="1">
    <citation type="submission" date="2020-05" db="EMBL/GenBank/DDBJ databases">
        <title>Nakamurella sp. DB0629 isolated from air conditioner.</title>
        <authorList>
            <person name="Kim D.H."/>
            <person name="Kim D.-U."/>
        </authorList>
    </citation>
    <scope>NUCLEOTIDE SEQUENCE [LARGE SCALE GENOMIC DNA]</scope>
    <source>
        <strain evidence="5 6">DB0629</strain>
    </source>
</reference>
<dbReference type="GO" id="GO:0016787">
    <property type="term" value="F:hydrolase activity"/>
    <property type="evidence" value="ECO:0007669"/>
    <property type="project" value="UniProtKB-KW"/>
</dbReference>
<dbReference type="Pfam" id="PF02682">
    <property type="entry name" value="CT_C_D"/>
    <property type="match status" value="1"/>
</dbReference>
<dbReference type="GO" id="GO:0016740">
    <property type="term" value="F:transferase activity"/>
    <property type="evidence" value="ECO:0007669"/>
    <property type="project" value="UniProtKB-KW"/>
</dbReference>
<sequence>MTTTAVPPLPESARYSFGGDEFLLVEVAEAMSLAANVRVMSMARALQADRPDGITDICPANASLLLRFDPDVIAPQALTDRVQQVEESVKGAGDEPLQTRIIEVPVAYDDPITAEVAGRFRANHQAPEGTDLDYAAAVNNLPDKAAFIERHHGSAWLVSMVGFVAGLPFMFQLTDQQHQLEVPKYLSPRTDTPALTVGHGGCFACIYSVRGAGGYQMFGIAAAPIYDPEQRLADFADGMVLFRPGDLVRFRPVDTDEYQRIQAEVADGSYRYRQRAVSLDLSRALADPVGYNAELRELLDGA</sequence>
<evidence type="ECO:0000259" key="4">
    <source>
        <dbReference type="SMART" id="SM00796"/>
    </source>
</evidence>
<keyword evidence="5" id="KW-0808">Transferase</keyword>
<evidence type="ECO:0000256" key="1">
    <source>
        <dbReference type="ARBA" id="ARBA00022741"/>
    </source>
</evidence>
<comment type="caution">
    <text evidence="5">The sequence shown here is derived from an EMBL/GenBank/DDBJ whole genome shotgun (WGS) entry which is preliminary data.</text>
</comment>
<dbReference type="InterPro" id="IPR010016">
    <property type="entry name" value="PxpB"/>
</dbReference>
<dbReference type="PANTHER" id="PTHR34698">
    <property type="entry name" value="5-OXOPROLINASE SUBUNIT B"/>
    <property type="match status" value="1"/>
</dbReference>
<accession>A0A849A4E2</accession>
<dbReference type="GO" id="GO:0005524">
    <property type="term" value="F:ATP binding"/>
    <property type="evidence" value="ECO:0007669"/>
    <property type="project" value="UniProtKB-KW"/>
</dbReference>
<evidence type="ECO:0000256" key="2">
    <source>
        <dbReference type="ARBA" id="ARBA00022801"/>
    </source>
</evidence>
<feature type="domain" description="Carboxyltransferase" evidence="4">
    <location>
        <begin position="13"/>
        <end position="242"/>
    </location>
</feature>
<dbReference type="Gene3D" id="3.30.1360.40">
    <property type="match status" value="1"/>
</dbReference>
<proteinExistence type="predicted"/>
<organism evidence="5 6">
    <name type="scientific">Nakamurella aerolata</name>
    <dbReference type="NCBI Taxonomy" id="1656892"/>
    <lineage>
        <taxon>Bacteria</taxon>
        <taxon>Bacillati</taxon>
        <taxon>Actinomycetota</taxon>
        <taxon>Actinomycetes</taxon>
        <taxon>Nakamurellales</taxon>
        <taxon>Nakamurellaceae</taxon>
        <taxon>Nakamurella</taxon>
    </lineage>
</organism>
<keyword evidence="6" id="KW-1185">Reference proteome</keyword>
<dbReference type="SMART" id="SM00796">
    <property type="entry name" value="AHS1"/>
    <property type="match status" value="1"/>
</dbReference>
<name>A0A849A4E2_9ACTN</name>
<protein>
    <submittedName>
        <fullName evidence="5">Carboxyltransferase domain-containing protein</fullName>
    </submittedName>
</protein>
<keyword evidence="3" id="KW-0067">ATP-binding</keyword>
<dbReference type="PANTHER" id="PTHR34698:SF2">
    <property type="entry name" value="5-OXOPROLINASE SUBUNIT B"/>
    <property type="match status" value="1"/>
</dbReference>
<dbReference type="SUPFAM" id="SSF160467">
    <property type="entry name" value="PH0987 N-terminal domain-like"/>
    <property type="match status" value="1"/>
</dbReference>
<dbReference type="InterPro" id="IPR029000">
    <property type="entry name" value="Cyclophilin-like_dom_sf"/>
</dbReference>
<dbReference type="AlphaFoldDB" id="A0A849A4E2"/>
<keyword evidence="1" id="KW-0547">Nucleotide-binding</keyword>
<dbReference type="EMBL" id="JABEND010000004">
    <property type="protein sequence ID" value="NNG35864.1"/>
    <property type="molecule type" value="Genomic_DNA"/>
</dbReference>
<evidence type="ECO:0000256" key="3">
    <source>
        <dbReference type="ARBA" id="ARBA00022840"/>
    </source>
</evidence>
<evidence type="ECO:0000313" key="6">
    <source>
        <dbReference type="Proteomes" id="UP000562984"/>
    </source>
</evidence>
<dbReference type="InterPro" id="IPR003833">
    <property type="entry name" value="CT_C_D"/>
</dbReference>
<gene>
    <name evidence="5" type="ORF">HKD39_09105</name>
</gene>
<dbReference type="SUPFAM" id="SSF50891">
    <property type="entry name" value="Cyclophilin-like"/>
    <property type="match status" value="1"/>
</dbReference>
<dbReference type="Proteomes" id="UP000562984">
    <property type="component" value="Unassembled WGS sequence"/>
</dbReference>